<feature type="signal peptide" evidence="1">
    <location>
        <begin position="1"/>
        <end position="19"/>
    </location>
</feature>
<protein>
    <submittedName>
        <fullName evidence="2">DUF3078 domain-containing protein</fullName>
    </submittedName>
</protein>
<dbReference type="InterPro" id="IPR021428">
    <property type="entry name" value="DUF3078"/>
</dbReference>
<accession>A0ABW3I3E5</accession>
<proteinExistence type="predicted"/>
<dbReference type="Proteomes" id="UP001596997">
    <property type="component" value="Unassembled WGS sequence"/>
</dbReference>
<reference evidence="3" key="1">
    <citation type="journal article" date="2019" name="Int. J. Syst. Evol. Microbiol.">
        <title>The Global Catalogue of Microorganisms (GCM) 10K type strain sequencing project: providing services to taxonomists for standard genome sequencing and annotation.</title>
        <authorList>
            <consortium name="The Broad Institute Genomics Platform"/>
            <consortium name="The Broad Institute Genome Sequencing Center for Infectious Disease"/>
            <person name="Wu L."/>
            <person name="Ma J."/>
        </authorList>
    </citation>
    <scope>NUCLEOTIDE SEQUENCE [LARGE SCALE GENOMIC DNA]</scope>
    <source>
        <strain evidence="3">CCUG 62114</strain>
    </source>
</reference>
<name>A0ABW3I3E5_9FLAO</name>
<gene>
    <name evidence="2" type="ORF">ACFQ1O_10350</name>
</gene>
<keyword evidence="3" id="KW-1185">Reference proteome</keyword>
<evidence type="ECO:0000313" key="3">
    <source>
        <dbReference type="Proteomes" id="UP001596997"/>
    </source>
</evidence>
<dbReference type="Pfam" id="PF11276">
    <property type="entry name" value="DUF3078"/>
    <property type="match status" value="1"/>
</dbReference>
<sequence>MKKVVLALAFAMATFVGFAQEKAAKDSVTEGWKRAGNVLITFNQSAFNKEWTGGGVGNTAANILVNYDINYKKGDWIWDNKIIADYGVNKNKGAERFTKNNDRLEFNSTAGKKASNNWYYSAYFNLRTQMDAGSVSFVNDNNTPLDTSDDFNQDITTSHFFSPAYFQAGPGMLWKKSDNLFVNISPAAAKMIMVHKHFTEFGDAFGVEKGDAIRFELGAAVRGYAKFDIMKNISVENILALYTNYLEDPQNVDIDYTMNLAMQVNKYISANLVFQAIYDDNAQPKGFQIREAFGLGFNYAF</sequence>
<dbReference type="EMBL" id="JBHTJM010000009">
    <property type="protein sequence ID" value="MFD0964404.1"/>
    <property type="molecule type" value="Genomic_DNA"/>
</dbReference>
<evidence type="ECO:0000313" key="2">
    <source>
        <dbReference type="EMBL" id="MFD0964404.1"/>
    </source>
</evidence>
<keyword evidence="1" id="KW-0732">Signal</keyword>
<feature type="chain" id="PRO_5046165051" evidence="1">
    <location>
        <begin position="20"/>
        <end position="301"/>
    </location>
</feature>
<organism evidence="2 3">
    <name type="scientific">Pseudofulvibacter geojedonensis</name>
    <dbReference type="NCBI Taxonomy" id="1123758"/>
    <lineage>
        <taxon>Bacteria</taxon>
        <taxon>Pseudomonadati</taxon>
        <taxon>Bacteroidota</taxon>
        <taxon>Flavobacteriia</taxon>
        <taxon>Flavobacteriales</taxon>
        <taxon>Flavobacteriaceae</taxon>
        <taxon>Pseudofulvibacter</taxon>
    </lineage>
</organism>
<dbReference type="RefSeq" id="WP_377715952.1">
    <property type="nucleotide sequence ID" value="NZ_JBHTJM010000009.1"/>
</dbReference>
<evidence type="ECO:0000256" key="1">
    <source>
        <dbReference type="SAM" id="SignalP"/>
    </source>
</evidence>
<comment type="caution">
    <text evidence="2">The sequence shown here is derived from an EMBL/GenBank/DDBJ whole genome shotgun (WGS) entry which is preliminary data.</text>
</comment>